<sequence length="82" mass="9584">MLTDSWVHKAEHYFLVYFFFFFRSVGLKVLTEPKDRQMDTIGEVWRALTAWETLHCESMFPRCDGPKALEIVNEVALGSGRK</sequence>
<evidence type="ECO:0000313" key="2">
    <source>
        <dbReference type="EMBL" id="KAK7070978.1"/>
    </source>
</evidence>
<keyword evidence="1" id="KW-0472">Membrane</keyword>
<organism evidence="2 3">
    <name type="scientific">Halocaridina rubra</name>
    <name type="common">Hawaiian red shrimp</name>
    <dbReference type="NCBI Taxonomy" id="373956"/>
    <lineage>
        <taxon>Eukaryota</taxon>
        <taxon>Metazoa</taxon>
        <taxon>Ecdysozoa</taxon>
        <taxon>Arthropoda</taxon>
        <taxon>Crustacea</taxon>
        <taxon>Multicrustacea</taxon>
        <taxon>Malacostraca</taxon>
        <taxon>Eumalacostraca</taxon>
        <taxon>Eucarida</taxon>
        <taxon>Decapoda</taxon>
        <taxon>Pleocyemata</taxon>
        <taxon>Caridea</taxon>
        <taxon>Atyoidea</taxon>
        <taxon>Atyidae</taxon>
        <taxon>Halocaridina</taxon>
    </lineage>
</organism>
<protein>
    <submittedName>
        <fullName evidence="2">Uncharacterized protein</fullName>
    </submittedName>
</protein>
<keyword evidence="3" id="KW-1185">Reference proteome</keyword>
<accession>A0AAN8WYB1</accession>
<dbReference type="Proteomes" id="UP001381693">
    <property type="component" value="Unassembled WGS sequence"/>
</dbReference>
<evidence type="ECO:0000256" key="1">
    <source>
        <dbReference type="SAM" id="Phobius"/>
    </source>
</evidence>
<dbReference type="AlphaFoldDB" id="A0AAN8WYB1"/>
<dbReference type="EMBL" id="JAXCGZ010015179">
    <property type="protein sequence ID" value="KAK7070978.1"/>
    <property type="molecule type" value="Genomic_DNA"/>
</dbReference>
<keyword evidence="1" id="KW-1133">Transmembrane helix</keyword>
<name>A0AAN8WYB1_HALRR</name>
<gene>
    <name evidence="2" type="ORF">SK128_026907</name>
</gene>
<proteinExistence type="predicted"/>
<comment type="caution">
    <text evidence="2">The sequence shown here is derived from an EMBL/GenBank/DDBJ whole genome shotgun (WGS) entry which is preliminary data.</text>
</comment>
<feature type="transmembrane region" description="Helical" evidence="1">
    <location>
        <begin position="12"/>
        <end position="30"/>
    </location>
</feature>
<evidence type="ECO:0000313" key="3">
    <source>
        <dbReference type="Proteomes" id="UP001381693"/>
    </source>
</evidence>
<reference evidence="2 3" key="1">
    <citation type="submission" date="2023-11" db="EMBL/GenBank/DDBJ databases">
        <title>Halocaridina rubra genome assembly.</title>
        <authorList>
            <person name="Smith C."/>
        </authorList>
    </citation>
    <scope>NUCLEOTIDE SEQUENCE [LARGE SCALE GENOMIC DNA]</scope>
    <source>
        <strain evidence="2">EP-1</strain>
        <tissue evidence="2">Whole</tissue>
    </source>
</reference>
<keyword evidence="1" id="KW-0812">Transmembrane</keyword>